<evidence type="ECO:0000313" key="3">
    <source>
        <dbReference type="Proteomes" id="UP000034536"/>
    </source>
</evidence>
<organism evidence="2 3">
    <name type="scientific">Candidatus Roizmanbacteria bacterium GW2011_GWA2_35_8</name>
    <dbReference type="NCBI Taxonomy" id="1618479"/>
    <lineage>
        <taxon>Bacteria</taxon>
        <taxon>Candidatus Roizmaniibacteriota</taxon>
    </lineage>
</organism>
<sequence length="70" mass="7758">MVFLWPQSQSLNRNERSYPCLPVQNPPSSFNNKDHTLSKNIPFTLAAIGFLAAFAGTLIYAAQVAQNHLP</sequence>
<feature type="transmembrane region" description="Helical" evidence="1">
    <location>
        <begin position="41"/>
        <end position="62"/>
    </location>
</feature>
<protein>
    <submittedName>
        <fullName evidence="2">Uncharacterized protein</fullName>
    </submittedName>
</protein>
<comment type="caution">
    <text evidence="2">The sequence shown here is derived from an EMBL/GenBank/DDBJ whole genome shotgun (WGS) entry which is preliminary data.</text>
</comment>
<dbReference type="Proteomes" id="UP000034536">
    <property type="component" value="Unassembled WGS sequence"/>
</dbReference>
<evidence type="ECO:0000313" key="2">
    <source>
        <dbReference type="EMBL" id="KKP87042.1"/>
    </source>
</evidence>
<reference evidence="2 3" key="1">
    <citation type="journal article" date="2015" name="Nature">
        <title>rRNA introns, odd ribosomes, and small enigmatic genomes across a large radiation of phyla.</title>
        <authorList>
            <person name="Brown C.T."/>
            <person name="Hug L.A."/>
            <person name="Thomas B.C."/>
            <person name="Sharon I."/>
            <person name="Castelle C.J."/>
            <person name="Singh A."/>
            <person name="Wilkins M.J."/>
            <person name="Williams K.H."/>
            <person name="Banfield J.F."/>
        </authorList>
    </citation>
    <scope>NUCLEOTIDE SEQUENCE [LARGE SCALE GENOMIC DNA]</scope>
</reference>
<dbReference type="AlphaFoldDB" id="A0A0G0G5M9"/>
<evidence type="ECO:0000256" key="1">
    <source>
        <dbReference type="SAM" id="Phobius"/>
    </source>
</evidence>
<proteinExistence type="predicted"/>
<keyword evidence="1" id="KW-1133">Transmembrane helix</keyword>
<dbReference type="EMBL" id="LBQX01000008">
    <property type="protein sequence ID" value="KKP87042.1"/>
    <property type="molecule type" value="Genomic_DNA"/>
</dbReference>
<keyword evidence="1" id="KW-0472">Membrane</keyword>
<accession>A0A0G0G5M9</accession>
<gene>
    <name evidence="2" type="ORF">UR89_C0008G0014</name>
</gene>
<name>A0A0G0G5M9_9BACT</name>
<keyword evidence="1" id="KW-0812">Transmembrane</keyword>